<feature type="compositionally biased region" description="Acidic residues" evidence="1">
    <location>
        <begin position="1"/>
        <end position="40"/>
    </location>
</feature>
<dbReference type="Proteomes" id="UP001151760">
    <property type="component" value="Unassembled WGS sequence"/>
</dbReference>
<evidence type="ECO:0000313" key="3">
    <source>
        <dbReference type="Proteomes" id="UP001151760"/>
    </source>
</evidence>
<gene>
    <name evidence="2" type="ORF">Tco_0681616</name>
</gene>
<comment type="caution">
    <text evidence="2">The sequence shown here is derived from an EMBL/GenBank/DDBJ whole genome shotgun (WGS) entry which is preliminary data.</text>
</comment>
<dbReference type="EMBL" id="BQNB010009691">
    <property type="protein sequence ID" value="GJS67052.1"/>
    <property type="molecule type" value="Genomic_DNA"/>
</dbReference>
<feature type="region of interest" description="Disordered" evidence="1">
    <location>
        <begin position="1"/>
        <end position="42"/>
    </location>
</feature>
<evidence type="ECO:0000313" key="2">
    <source>
        <dbReference type="EMBL" id="GJS67052.1"/>
    </source>
</evidence>
<keyword evidence="3" id="KW-1185">Reference proteome</keyword>
<accession>A0ABQ4XNV6</accession>
<name>A0ABQ4XNV6_9ASTR</name>
<reference evidence="2" key="2">
    <citation type="submission" date="2022-01" db="EMBL/GenBank/DDBJ databases">
        <authorList>
            <person name="Yamashiro T."/>
            <person name="Shiraishi A."/>
            <person name="Satake H."/>
            <person name="Nakayama K."/>
        </authorList>
    </citation>
    <scope>NUCLEOTIDE SEQUENCE</scope>
</reference>
<reference evidence="2" key="1">
    <citation type="journal article" date="2022" name="Int. J. Mol. Sci.">
        <title>Draft Genome of Tanacetum Coccineum: Genomic Comparison of Closely Related Tanacetum-Family Plants.</title>
        <authorList>
            <person name="Yamashiro T."/>
            <person name="Shiraishi A."/>
            <person name="Nakayama K."/>
            <person name="Satake H."/>
        </authorList>
    </citation>
    <scope>NUCLEOTIDE SEQUENCE</scope>
</reference>
<evidence type="ECO:0000256" key="1">
    <source>
        <dbReference type="SAM" id="MobiDB-lite"/>
    </source>
</evidence>
<organism evidence="2 3">
    <name type="scientific">Tanacetum coccineum</name>
    <dbReference type="NCBI Taxonomy" id="301880"/>
    <lineage>
        <taxon>Eukaryota</taxon>
        <taxon>Viridiplantae</taxon>
        <taxon>Streptophyta</taxon>
        <taxon>Embryophyta</taxon>
        <taxon>Tracheophyta</taxon>
        <taxon>Spermatophyta</taxon>
        <taxon>Magnoliopsida</taxon>
        <taxon>eudicotyledons</taxon>
        <taxon>Gunneridae</taxon>
        <taxon>Pentapetalae</taxon>
        <taxon>asterids</taxon>
        <taxon>campanulids</taxon>
        <taxon>Asterales</taxon>
        <taxon>Asteraceae</taxon>
        <taxon>Asteroideae</taxon>
        <taxon>Anthemideae</taxon>
        <taxon>Anthemidinae</taxon>
        <taxon>Tanacetum</taxon>
    </lineage>
</organism>
<sequence length="93" mass="10290">MVSFVEEDDDDNGEEQEEKEEEEKDDDDDANEKEEQEDGCEVVVADGGCGFLALRWHLEEIHSVETASLSDGVKNLATALGRGKLKEDLESST</sequence>
<proteinExistence type="predicted"/>
<protein>
    <submittedName>
        <fullName evidence="2">Uncharacterized protein</fullName>
    </submittedName>
</protein>